<keyword evidence="3" id="KW-1185">Reference proteome</keyword>
<dbReference type="HOGENOM" id="CLU_1008438_0_0_1"/>
<dbReference type="AlphaFoldDB" id="S8DNP1"/>
<organism evidence="2 3">
    <name type="scientific">Fomitopsis schrenkii</name>
    <name type="common">Brown rot fungus</name>
    <dbReference type="NCBI Taxonomy" id="2126942"/>
    <lineage>
        <taxon>Eukaryota</taxon>
        <taxon>Fungi</taxon>
        <taxon>Dikarya</taxon>
        <taxon>Basidiomycota</taxon>
        <taxon>Agaricomycotina</taxon>
        <taxon>Agaricomycetes</taxon>
        <taxon>Polyporales</taxon>
        <taxon>Fomitopsis</taxon>
    </lineage>
</organism>
<accession>S8DNP1</accession>
<dbReference type="Proteomes" id="UP000015241">
    <property type="component" value="Unassembled WGS sequence"/>
</dbReference>
<name>S8DNP1_FOMSC</name>
<feature type="region of interest" description="Disordered" evidence="1">
    <location>
        <begin position="173"/>
        <end position="198"/>
    </location>
</feature>
<dbReference type="EMBL" id="KE504241">
    <property type="protein sequence ID" value="EPS94207.1"/>
    <property type="molecule type" value="Genomic_DNA"/>
</dbReference>
<reference evidence="2 3" key="1">
    <citation type="journal article" date="2012" name="Science">
        <title>The Paleozoic origin of enzymatic lignin decomposition reconstructed from 31 fungal genomes.</title>
        <authorList>
            <person name="Floudas D."/>
            <person name="Binder M."/>
            <person name="Riley R."/>
            <person name="Barry K."/>
            <person name="Blanchette R.A."/>
            <person name="Henrissat B."/>
            <person name="Martinez A.T."/>
            <person name="Otillar R."/>
            <person name="Spatafora J.W."/>
            <person name="Yadav J.S."/>
            <person name="Aerts A."/>
            <person name="Benoit I."/>
            <person name="Boyd A."/>
            <person name="Carlson A."/>
            <person name="Copeland A."/>
            <person name="Coutinho P.M."/>
            <person name="de Vries R.P."/>
            <person name="Ferreira P."/>
            <person name="Findley K."/>
            <person name="Foster B."/>
            <person name="Gaskell J."/>
            <person name="Glotzer D."/>
            <person name="Gorecki P."/>
            <person name="Heitman J."/>
            <person name="Hesse C."/>
            <person name="Hori C."/>
            <person name="Igarashi K."/>
            <person name="Jurgens J.A."/>
            <person name="Kallen N."/>
            <person name="Kersten P."/>
            <person name="Kohler A."/>
            <person name="Kuees U."/>
            <person name="Kumar T.K.A."/>
            <person name="Kuo A."/>
            <person name="LaButti K."/>
            <person name="Larrondo L.F."/>
            <person name="Lindquist E."/>
            <person name="Ling A."/>
            <person name="Lombard V."/>
            <person name="Lucas S."/>
            <person name="Lundell T."/>
            <person name="Martin R."/>
            <person name="McLaughlin D.J."/>
            <person name="Morgenstern I."/>
            <person name="Morin E."/>
            <person name="Murat C."/>
            <person name="Nagy L.G."/>
            <person name="Nolan M."/>
            <person name="Ohm R.A."/>
            <person name="Patyshakuliyeva A."/>
            <person name="Rokas A."/>
            <person name="Ruiz-Duenas F.J."/>
            <person name="Sabat G."/>
            <person name="Salamov A."/>
            <person name="Samejima M."/>
            <person name="Schmutz J."/>
            <person name="Slot J.C."/>
            <person name="St John F."/>
            <person name="Stenlid J."/>
            <person name="Sun H."/>
            <person name="Sun S."/>
            <person name="Syed K."/>
            <person name="Tsang A."/>
            <person name="Wiebenga A."/>
            <person name="Young D."/>
            <person name="Pisabarro A."/>
            <person name="Eastwood D.C."/>
            <person name="Martin F."/>
            <person name="Cullen D."/>
            <person name="Grigoriev I.V."/>
            <person name="Hibbett D.S."/>
        </authorList>
    </citation>
    <scope>NUCLEOTIDE SEQUENCE</scope>
    <source>
        <strain evidence="3">FP-58527</strain>
    </source>
</reference>
<proteinExistence type="predicted"/>
<gene>
    <name evidence="2" type="ORF">FOMPIDRAFT_1026288</name>
</gene>
<dbReference type="OrthoDB" id="10528391at2759"/>
<evidence type="ECO:0000256" key="1">
    <source>
        <dbReference type="SAM" id="MobiDB-lite"/>
    </source>
</evidence>
<sequence>MPPAKMPTPSPKPWALGWLIDTKYFVELARYLDLYDGSPDNWVELMGAGIDHVLAETSWPNFMECTVGGNTEFVFAMYVDYKRRPLPPHIVPRSQLLSPKYTKRLDAWVPLNGDPRWFPCTDGSFTPWRYANAQPGEDEDWVDVSYCPLFPQVERDLADELGDVKLADYADELGLGESEDDQDEDYDDVDEDGNSMEENHCTEDTEVAAVAGSDPGGNAKLLEIPVPIAQHNMLTRTRPQRHLRKCCPRHSGLSNCDTNSVVFLPLVLSSAPPLSL</sequence>
<feature type="compositionally biased region" description="Acidic residues" evidence="1">
    <location>
        <begin position="177"/>
        <end position="195"/>
    </location>
</feature>
<evidence type="ECO:0000313" key="3">
    <source>
        <dbReference type="Proteomes" id="UP000015241"/>
    </source>
</evidence>
<evidence type="ECO:0000313" key="2">
    <source>
        <dbReference type="EMBL" id="EPS94207.1"/>
    </source>
</evidence>
<protein>
    <submittedName>
        <fullName evidence="2">Uncharacterized protein</fullName>
    </submittedName>
</protein>
<dbReference type="InParanoid" id="S8DNP1"/>